<dbReference type="PROSITE" id="PS50929">
    <property type="entry name" value="ABC_TM1F"/>
    <property type="match status" value="1"/>
</dbReference>
<dbReference type="Gene3D" id="1.20.1560.10">
    <property type="entry name" value="ABC transporter type 1, transmembrane domain"/>
    <property type="match status" value="1"/>
</dbReference>
<accession>A0ABZ1B382</accession>
<evidence type="ECO:0000256" key="1">
    <source>
        <dbReference type="ARBA" id="ARBA00004651"/>
    </source>
</evidence>
<dbReference type="SUPFAM" id="SSF90123">
    <property type="entry name" value="ABC transporter transmembrane region"/>
    <property type="match status" value="1"/>
</dbReference>
<proteinExistence type="predicted"/>
<evidence type="ECO:0000256" key="2">
    <source>
        <dbReference type="ARBA" id="ARBA00022692"/>
    </source>
</evidence>
<dbReference type="InterPro" id="IPR036640">
    <property type="entry name" value="ABC1_TM_sf"/>
</dbReference>
<feature type="compositionally biased region" description="Low complexity" evidence="5">
    <location>
        <begin position="100"/>
        <end position="117"/>
    </location>
</feature>
<dbReference type="EMBL" id="CP141261">
    <property type="protein sequence ID" value="WRL63814.1"/>
    <property type="molecule type" value="Genomic_DNA"/>
</dbReference>
<evidence type="ECO:0000256" key="4">
    <source>
        <dbReference type="ARBA" id="ARBA00023136"/>
    </source>
</evidence>
<feature type="compositionally biased region" description="Basic and acidic residues" evidence="5">
    <location>
        <begin position="123"/>
        <end position="134"/>
    </location>
</feature>
<evidence type="ECO:0000259" key="7">
    <source>
        <dbReference type="PROSITE" id="PS50929"/>
    </source>
</evidence>
<keyword evidence="9" id="KW-1185">Reference proteome</keyword>
<dbReference type="RefSeq" id="WP_324275145.1">
    <property type="nucleotide sequence ID" value="NZ_CP141261.1"/>
</dbReference>
<organism evidence="8 9">
    <name type="scientific">Blastococcus brunescens</name>
    <dbReference type="NCBI Taxonomy" id="1564165"/>
    <lineage>
        <taxon>Bacteria</taxon>
        <taxon>Bacillati</taxon>
        <taxon>Actinomycetota</taxon>
        <taxon>Actinomycetes</taxon>
        <taxon>Geodermatophilales</taxon>
        <taxon>Geodermatophilaceae</taxon>
        <taxon>Blastococcus</taxon>
    </lineage>
</organism>
<protein>
    <recommendedName>
        <fullName evidence="7">ABC transmembrane type-1 domain-containing protein</fullName>
    </recommendedName>
</protein>
<dbReference type="Proteomes" id="UP001324287">
    <property type="component" value="Chromosome"/>
</dbReference>
<evidence type="ECO:0000313" key="8">
    <source>
        <dbReference type="EMBL" id="WRL63814.1"/>
    </source>
</evidence>
<feature type="region of interest" description="Disordered" evidence="5">
    <location>
        <begin position="68"/>
        <end position="134"/>
    </location>
</feature>
<dbReference type="InterPro" id="IPR011527">
    <property type="entry name" value="ABC1_TM_dom"/>
</dbReference>
<evidence type="ECO:0000313" key="9">
    <source>
        <dbReference type="Proteomes" id="UP001324287"/>
    </source>
</evidence>
<feature type="domain" description="ABC transmembrane type-1" evidence="7">
    <location>
        <begin position="1"/>
        <end position="52"/>
    </location>
</feature>
<evidence type="ECO:0000256" key="6">
    <source>
        <dbReference type="SAM" id="Phobius"/>
    </source>
</evidence>
<keyword evidence="4 6" id="KW-0472">Membrane</keyword>
<evidence type="ECO:0000256" key="3">
    <source>
        <dbReference type="ARBA" id="ARBA00022989"/>
    </source>
</evidence>
<keyword evidence="2 6" id="KW-0812">Transmembrane</keyword>
<reference evidence="8 9" key="1">
    <citation type="submission" date="2023-12" db="EMBL/GenBank/DDBJ databases">
        <title>Blastococcus brunescens sp. nov., an actonobacterium isolated from sandstone collected in sahara desert.</title>
        <authorList>
            <person name="Gtari M."/>
            <person name="Ghodhbane F."/>
        </authorList>
    </citation>
    <scope>NUCLEOTIDE SEQUENCE [LARGE SCALE GENOMIC DNA]</scope>
    <source>
        <strain evidence="8 9">BMG 8361</strain>
    </source>
</reference>
<gene>
    <name evidence="8" type="ORF">U6N30_29995</name>
</gene>
<evidence type="ECO:0000256" key="5">
    <source>
        <dbReference type="SAM" id="MobiDB-lite"/>
    </source>
</evidence>
<name>A0ABZ1B382_9ACTN</name>
<feature type="transmembrane region" description="Helical" evidence="6">
    <location>
        <begin position="20"/>
        <end position="41"/>
    </location>
</feature>
<keyword evidence="3 6" id="KW-1133">Transmembrane helix</keyword>
<comment type="subcellular location">
    <subcellularLocation>
        <location evidence="1">Cell membrane</location>
        <topology evidence="1">Multi-pass membrane protein</topology>
    </subcellularLocation>
</comment>
<sequence length="134" mass="14207">MQGAFLAVLGVGGYRVASGSISVAALVAFILYLFLLVMPLGQAIGAWTQLQTGLGALTRIQEILALEPEDDAHPERPAPAVAPAPGAPLLRLEGSPSPIPTARRCSARSPSTSPRAAGWRWSARRERASPRSWR</sequence>